<dbReference type="PIRSF" id="PIRSF002465">
    <property type="entry name" value="Phsphlp_syn_PlsX"/>
    <property type="match status" value="1"/>
</dbReference>
<comment type="pathway">
    <text evidence="10">Lipid metabolism; phospholipid metabolism.</text>
</comment>
<proteinExistence type="inferred from homology"/>
<dbReference type="EC" id="2.3.1.274" evidence="8 10"/>
<evidence type="ECO:0000256" key="4">
    <source>
        <dbReference type="ARBA" id="ARBA00022679"/>
    </source>
</evidence>
<comment type="subcellular location">
    <subcellularLocation>
        <location evidence="10">Cytoplasm</location>
    </subcellularLocation>
    <text evidence="10">Associated with the membrane possibly through PlsY.</text>
</comment>
<evidence type="ECO:0000313" key="12">
    <source>
        <dbReference type="Proteomes" id="UP000182427"/>
    </source>
</evidence>
<keyword evidence="3 10" id="KW-0444">Lipid biosynthesis</keyword>
<dbReference type="OrthoDB" id="9806408at2"/>
<evidence type="ECO:0000256" key="8">
    <source>
        <dbReference type="ARBA" id="ARBA00024069"/>
    </source>
</evidence>
<evidence type="ECO:0000256" key="2">
    <source>
        <dbReference type="ARBA" id="ARBA00022490"/>
    </source>
</evidence>
<dbReference type="GO" id="GO:0043811">
    <property type="term" value="F:phosphate:acyl-[acyl carrier protein] acyltransferase activity"/>
    <property type="evidence" value="ECO:0007669"/>
    <property type="project" value="UniProtKB-UniRule"/>
</dbReference>
<dbReference type="SUPFAM" id="SSF53659">
    <property type="entry name" value="Isocitrate/Isopropylmalate dehydrogenase-like"/>
    <property type="match status" value="1"/>
</dbReference>
<dbReference type="RefSeq" id="WP_083345833.1">
    <property type="nucleotide sequence ID" value="NZ_LT629690.1"/>
</dbReference>
<evidence type="ECO:0000313" key="11">
    <source>
        <dbReference type="EMBL" id="SDF67961.1"/>
    </source>
</evidence>
<dbReference type="Proteomes" id="UP000182427">
    <property type="component" value="Chromosome I"/>
</dbReference>
<keyword evidence="4 10" id="KW-0808">Transferase</keyword>
<keyword evidence="12" id="KW-1185">Reference proteome</keyword>
<name>A0A1G7N213_9BACT</name>
<dbReference type="Gene3D" id="3.40.718.10">
    <property type="entry name" value="Isopropylmalate Dehydrogenase"/>
    <property type="match status" value="1"/>
</dbReference>
<gene>
    <name evidence="10" type="primary">plsX</name>
    <name evidence="11" type="ORF">SAMN05444167_2981</name>
</gene>
<dbReference type="NCBIfam" id="TIGR00182">
    <property type="entry name" value="plsX"/>
    <property type="match status" value="1"/>
</dbReference>
<keyword evidence="7 10" id="KW-1208">Phospholipid metabolism</keyword>
<evidence type="ECO:0000256" key="3">
    <source>
        <dbReference type="ARBA" id="ARBA00022516"/>
    </source>
</evidence>
<dbReference type="PANTHER" id="PTHR30100">
    <property type="entry name" value="FATTY ACID/PHOSPHOLIPID SYNTHESIS PROTEIN PLSX"/>
    <property type="match status" value="1"/>
</dbReference>
<sequence length="346" mass="36797">MLTDIVLDAMGSEKGPEPEIRGAIAACRHYPVRIHLVGPEDRIAPALKQHLMGERLPIEVVHASEWISMDDKAAQAVRQKRDSSMRVGLKLVREGKARGFVTAGNTGAAMATAKMVLGTLQGVDRPALATILPTQTGSPCVMLDSGANVDSDPHNIVQFALMGQIYAQNVLGIPKPRIGLLSIGEEDSKGNALTRETLPLLRELNARNVVYQFLGNVEGRDLFNGRCDVVACDGFVGNVALKTTEGIAKLVSESLKQTLKATITSQVGALLSRKAFKNFKRRLDYSEYGGAPLLGVRGACIIGHGSSNETAILNAIRVASQFAQADVSRHIEAALAAANGTAAVEA</sequence>
<dbReference type="GO" id="GO:0005737">
    <property type="term" value="C:cytoplasm"/>
    <property type="evidence" value="ECO:0007669"/>
    <property type="project" value="UniProtKB-SubCell"/>
</dbReference>
<protein>
    <recommendedName>
        <fullName evidence="8 10">Phosphate acyltransferase</fullName>
        <ecNumber evidence="8 10">2.3.1.274</ecNumber>
    </recommendedName>
    <alternativeName>
        <fullName evidence="10">Acyl-ACP phosphotransacylase</fullName>
    </alternativeName>
    <alternativeName>
        <fullName evidence="10">Acyl-[acyl-carrier-protein]--phosphate acyltransferase</fullName>
    </alternativeName>
    <alternativeName>
        <fullName evidence="10">Phosphate-acyl-ACP acyltransferase</fullName>
    </alternativeName>
</protein>
<dbReference type="GO" id="GO:0006633">
    <property type="term" value="P:fatty acid biosynthetic process"/>
    <property type="evidence" value="ECO:0007669"/>
    <property type="project" value="UniProtKB-UniRule"/>
</dbReference>
<reference evidence="11 12" key="1">
    <citation type="submission" date="2016-10" db="EMBL/GenBank/DDBJ databases">
        <authorList>
            <person name="de Groot N.N."/>
        </authorList>
    </citation>
    <scope>NUCLEOTIDE SEQUENCE [LARGE SCALE GENOMIC DNA]</scope>
    <source>
        <strain evidence="11 12">GAS232</strain>
    </source>
</reference>
<evidence type="ECO:0000256" key="5">
    <source>
        <dbReference type="ARBA" id="ARBA00023098"/>
    </source>
</evidence>
<organism evidence="11 12">
    <name type="scientific">Terriglobus roseus</name>
    <dbReference type="NCBI Taxonomy" id="392734"/>
    <lineage>
        <taxon>Bacteria</taxon>
        <taxon>Pseudomonadati</taxon>
        <taxon>Acidobacteriota</taxon>
        <taxon>Terriglobia</taxon>
        <taxon>Terriglobales</taxon>
        <taxon>Acidobacteriaceae</taxon>
        <taxon>Terriglobus</taxon>
    </lineage>
</organism>
<evidence type="ECO:0000256" key="10">
    <source>
        <dbReference type="HAMAP-Rule" id="MF_00019"/>
    </source>
</evidence>
<evidence type="ECO:0000256" key="9">
    <source>
        <dbReference type="ARBA" id="ARBA00046608"/>
    </source>
</evidence>
<dbReference type="PANTHER" id="PTHR30100:SF1">
    <property type="entry name" value="PHOSPHATE ACYLTRANSFERASE"/>
    <property type="match status" value="1"/>
</dbReference>
<dbReference type="GO" id="GO:0008654">
    <property type="term" value="P:phospholipid biosynthetic process"/>
    <property type="evidence" value="ECO:0007669"/>
    <property type="project" value="UniProtKB-KW"/>
</dbReference>
<dbReference type="InterPro" id="IPR003664">
    <property type="entry name" value="FA_synthesis"/>
</dbReference>
<dbReference type="UniPathway" id="UPA00085"/>
<comment type="subunit">
    <text evidence="9 10">Homodimer. Probably interacts with PlsY.</text>
</comment>
<keyword evidence="2 10" id="KW-0963">Cytoplasm</keyword>
<evidence type="ECO:0000256" key="7">
    <source>
        <dbReference type="ARBA" id="ARBA00023264"/>
    </source>
</evidence>
<evidence type="ECO:0000256" key="1">
    <source>
        <dbReference type="ARBA" id="ARBA00001232"/>
    </source>
</evidence>
<dbReference type="HAMAP" id="MF_00019">
    <property type="entry name" value="PlsX"/>
    <property type="match status" value="1"/>
</dbReference>
<keyword evidence="5 10" id="KW-0443">Lipid metabolism</keyword>
<comment type="function">
    <text evidence="10">Catalyzes the reversible formation of acyl-phosphate (acyl-PO(4)) from acyl-[acyl-carrier-protein] (acyl-ACP). This enzyme utilizes acyl-ACP as fatty acyl donor, but not acyl-CoA.</text>
</comment>
<keyword evidence="11" id="KW-0012">Acyltransferase</keyword>
<comment type="catalytic activity">
    <reaction evidence="1 10">
        <text>a fatty acyl-[ACP] + phosphate = an acyl phosphate + holo-[ACP]</text>
        <dbReference type="Rhea" id="RHEA:42292"/>
        <dbReference type="Rhea" id="RHEA-COMP:9685"/>
        <dbReference type="Rhea" id="RHEA-COMP:14125"/>
        <dbReference type="ChEBI" id="CHEBI:43474"/>
        <dbReference type="ChEBI" id="CHEBI:59918"/>
        <dbReference type="ChEBI" id="CHEBI:64479"/>
        <dbReference type="ChEBI" id="CHEBI:138651"/>
        <dbReference type="EC" id="2.3.1.274"/>
    </reaction>
</comment>
<evidence type="ECO:0000256" key="6">
    <source>
        <dbReference type="ARBA" id="ARBA00023209"/>
    </source>
</evidence>
<dbReference type="InterPro" id="IPR012281">
    <property type="entry name" value="Phospholipid_synth_PlsX-like"/>
</dbReference>
<dbReference type="AlphaFoldDB" id="A0A1G7N213"/>
<keyword evidence="6 10" id="KW-0594">Phospholipid biosynthesis</keyword>
<comment type="similarity">
    <text evidence="10">Belongs to the PlsX family.</text>
</comment>
<dbReference type="EMBL" id="LT629690">
    <property type="protein sequence ID" value="SDF67961.1"/>
    <property type="molecule type" value="Genomic_DNA"/>
</dbReference>
<accession>A0A1G7N213</accession>
<dbReference type="Pfam" id="PF02504">
    <property type="entry name" value="FA_synthesis"/>
    <property type="match status" value="1"/>
</dbReference>